<accession>A0ABV8EDQ3</accession>
<evidence type="ECO:0000313" key="2">
    <source>
        <dbReference type="EMBL" id="MFC3969789.1"/>
    </source>
</evidence>
<reference evidence="3" key="1">
    <citation type="journal article" date="2019" name="Int. J. Syst. Evol. Microbiol.">
        <title>The Global Catalogue of Microorganisms (GCM) 10K type strain sequencing project: providing services to taxonomists for standard genome sequencing and annotation.</title>
        <authorList>
            <consortium name="The Broad Institute Genomics Platform"/>
            <consortium name="The Broad Institute Genome Sequencing Center for Infectious Disease"/>
            <person name="Wu L."/>
            <person name="Ma J."/>
        </authorList>
    </citation>
    <scope>NUCLEOTIDE SEQUENCE [LARGE SCALE GENOMIC DNA]</scope>
    <source>
        <strain evidence="3">TBRC 5781</strain>
    </source>
</reference>
<dbReference type="InterPro" id="IPR000253">
    <property type="entry name" value="FHA_dom"/>
</dbReference>
<sequence>MRLELIPQTSNPSSLPHRWIMERGRRKIGRSIDCDWQLPENERSVSNIHCLIERESDSFVLLDRSSNGSQVDGVWLHDGAKAELHDASVIALGTFSFTVTIQGESKARQEDPDSRLALSPESLTVSSILSDIVPAGHMADGVLGPRELEDPFAFIQQPKSDASSSRNVSIGWPGPPRHDLHGKLLPDNWWEDPETDNRIAHALEHSPATRVSVSVNRIGNSGSMTGNPTQGELSTSELSNSFATDFANIAQLTSQLKQLEVAMEQAFGTLQIPLARPLSREPACEDEGALNVRLEKLLACQLRLNAALEHLFEKSGHLFDPRLLEARIDVQAGRTFAAFRNASYWRHYRRQFEADGRVVSAADLLRATYLTGEQEERAGLRDASEEGKRPDEI</sequence>
<keyword evidence="3" id="KW-1185">Reference proteome</keyword>
<evidence type="ECO:0000313" key="3">
    <source>
        <dbReference type="Proteomes" id="UP001595697"/>
    </source>
</evidence>
<dbReference type="RefSeq" id="WP_247262494.1">
    <property type="nucleotide sequence ID" value="NZ_JALJQZ010000053.1"/>
</dbReference>
<protein>
    <submittedName>
        <fullName evidence="2">FHA domain-containing protein</fullName>
    </submittedName>
</protein>
<dbReference type="SMART" id="SM00240">
    <property type="entry name" value="FHA"/>
    <property type="match status" value="1"/>
</dbReference>
<gene>
    <name evidence="2" type="ORF">ACFOVS_16950</name>
</gene>
<feature type="domain" description="FHA" evidence="1">
    <location>
        <begin position="26"/>
        <end position="76"/>
    </location>
</feature>
<dbReference type="SUPFAM" id="SSF49879">
    <property type="entry name" value="SMAD/FHA domain"/>
    <property type="match status" value="1"/>
</dbReference>
<comment type="caution">
    <text evidence="2">The sequence shown here is derived from an EMBL/GenBank/DDBJ whole genome shotgun (WGS) entry which is preliminary data.</text>
</comment>
<dbReference type="Gene3D" id="2.60.200.20">
    <property type="match status" value="1"/>
</dbReference>
<proteinExistence type="predicted"/>
<dbReference type="PROSITE" id="PS50006">
    <property type="entry name" value="FHA_DOMAIN"/>
    <property type="match status" value="1"/>
</dbReference>
<dbReference type="Proteomes" id="UP001595697">
    <property type="component" value="Unassembled WGS sequence"/>
</dbReference>
<dbReference type="EMBL" id="JBHSBD010000079">
    <property type="protein sequence ID" value="MFC3969789.1"/>
    <property type="molecule type" value="Genomic_DNA"/>
</dbReference>
<dbReference type="InterPro" id="IPR008984">
    <property type="entry name" value="SMAD_FHA_dom_sf"/>
</dbReference>
<organism evidence="2 3">
    <name type="scientific">Rhizobium lemnae</name>
    <dbReference type="NCBI Taxonomy" id="1214924"/>
    <lineage>
        <taxon>Bacteria</taxon>
        <taxon>Pseudomonadati</taxon>
        <taxon>Pseudomonadota</taxon>
        <taxon>Alphaproteobacteria</taxon>
        <taxon>Hyphomicrobiales</taxon>
        <taxon>Rhizobiaceae</taxon>
        <taxon>Rhizobium/Agrobacterium group</taxon>
        <taxon>Rhizobium</taxon>
    </lineage>
</organism>
<dbReference type="Pfam" id="PF00498">
    <property type="entry name" value="FHA"/>
    <property type="match status" value="1"/>
</dbReference>
<dbReference type="CDD" id="cd00060">
    <property type="entry name" value="FHA"/>
    <property type="match status" value="1"/>
</dbReference>
<evidence type="ECO:0000259" key="1">
    <source>
        <dbReference type="PROSITE" id="PS50006"/>
    </source>
</evidence>
<name>A0ABV8EDQ3_9HYPH</name>